<evidence type="ECO:0000313" key="2">
    <source>
        <dbReference type="EMBL" id="CBS88281.1"/>
    </source>
</evidence>
<keyword evidence="3" id="KW-1185">Reference proteome</keyword>
<dbReference type="EMBL" id="FQ311868">
    <property type="protein sequence ID" value="CBS88281.1"/>
    <property type="molecule type" value="Genomic_DNA"/>
</dbReference>
<reference evidence="3" key="1">
    <citation type="journal article" date="2011" name="PLoS Genet.">
        <title>Azospirillum genomes reveal transition of bacteria from aquatic to terrestrial environments.</title>
        <authorList>
            <person name="Wisniewski-Dye F."/>
            <person name="Borziak K."/>
            <person name="Khalsa-Moyers G."/>
            <person name="Alexandre G."/>
            <person name="Sukharnikov L.O."/>
            <person name="Wuichet K."/>
            <person name="Hurst G.B."/>
            <person name="McDonald W.H."/>
            <person name="Robertson J.S."/>
            <person name="Barbe V."/>
            <person name="Calteau A."/>
            <person name="Rouy Z."/>
            <person name="Mangenot S."/>
            <person name="Prigent-Combaret C."/>
            <person name="Normand P."/>
            <person name="Boyer M."/>
            <person name="Siguier P."/>
            <person name="Dessaux Y."/>
            <person name="Elmerich C."/>
            <person name="Condemine G."/>
            <person name="Krishnen G."/>
            <person name="Kennedy I."/>
            <person name="Paterson A.H."/>
            <person name="Gonzalez V."/>
            <person name="Mavingui P."/>
            <person name="Zhulin I.B."/>
        </authorList>
    </citation>
    <scope>NUCLEOTIDE SEQUENCE [LARGE SCALE GENOMIC DNA]</scope>
    <source>
        <strain evidence="3">4B</strain>
    </source>
</reference>
<dbReference type="KEGG" id="ali:AZOLI_3115"/>
<dbReference type="AlphaFoldDB" id="G7Z4D3"/>
<dbReference type="HOGENOM" id="CLU_2663174_0_0_5"/>
<evidence type="ECO:0000313" key="3">
    <source>
        <dbReference type="Proteomes" id="UP000005667"/>
    </source>
</evidence>
<organism evidence="2 3">
    <name type="scientific">Azospirillum lipoferum (strain 4B)</name>
    <dbReference type="NCBI Taxonomy" id="862719"/>
    <lineage>
        <taxon>Bacteria</taxon>
        <taxon>Pseudomonadati</taxon>
        <taxon>Pseudomonadota</taxon>
        <taxon>Alphaproteobacteria</taxon>
        <taxon>Rhodospirillales</taxon>
        <taxon>Azospirillaceae</taxon>
        <taxon>Azospirillum</taxon>
    </lineage>
</organism>
<feature type="compositionally biased region" description="Basic and acidic residues" evidence="1">
    <location>
        <begin position="1"/>
        <end position="12"/>
    </location>
</feature>
<evidence type="ECO:0000256" key="1">
    <source>
        <dbReference type="SAM" id="MobiDB-lite"/>
    </source>
</evidence>
<protein>
    <submittedName>
        <fullName evidence="2">Uncharacterized protein</fullName>
    </submittedName>
</protein>
<gene>
    <name evidence="2" type="ordered locus">AZOLI_3115</name>
</gene>
<name>G7Z4D3_AZOL4</name>
<dbReference type="Proteomes" id="UP000005667">
    <property type="component" value="Chromosome"/>
</dbReference>
<accession>G7Z4D3</accession>
<sequence length="75" mass="7943">MDDPEPMDREPMDGVPPKAIADGICLTDQPPACPAAPAAIAPAGETARGRCRFATGLRQWSRRSRTNGPVGRRTG</sequence>
<proteinExistence type="predicted"/>
<feature type="region of interest" description="Disordered" evidence="1">
    <location>
        <begin position="1"/>
        <end position="21"/>
    </location>
</feature>